<evidence type="ECO:0000313" key="1">
    <source>
        <dbReference type="EMBL" id="CAD8095030.1"/>
    </source>
</evidence>
<evidence type="ECO:0000313" key="2">
    <source>
        <dbReference type="Proteomes" id="UP000692954"/>
    </source>
</evidence>
<accession>A0A8S1NTF8</accession>
<dbReference type="AlphaFoldDB" id="A0A8S1NTF8"/>
<reference evidence="1" key="1">
    <citation type="submission" date="2021-01" db="EMBL/GenBank/DDBJ databases">
        <authorList>
            <consortium name="Genoscope - CEA"/>
            <person name="William W."/>
        </authorList>
    </citation>
    <scope>NUCLEOTIDE SEQUENCE</scope>
</reference>
<proteinExistence type="predicted"/>
<dbReference type="Proteomes" id="UP000692954">
    <property type="component" value="Unassembled WGS sequence"/>
</dbReference>
<sequence>MLQKHYFSMRDEGQNIEIGNPFLLRDKLQDQINMTSISQIASVKGFDTVFILAFRHRQFQLKTYTASQQYHKQFEGDNNPIEKDEFDKETITQLLNLKSRKINYIQQFYKNDFKNDGVIKSYQI</sequence>
<gene>
    <name evidence="1" type="ORF">PSON_ATCC_30995.1.T0630189</name>
</gene>
<keyword evidence="2" id="KW-1185">Reference proteome</keyword>
<organism evidence="1 2">
    <name type="scientific">Paramecium sonneborni</name>
    <dbReference type="NCBI Taxonomy" id="65129"/>
    <lineage>
        <taxon>Eukaryota</taxon>
        <taxon>Sar</taxon>
        <taxon>Alveolata</taxon>
        <taxon>Ciliophora</taxon>
        <taxon>Intramacronucleata</taxon>
        <taxon>Oligohymenophorea</taxon>
        <taxon>Peniculida</taxon>
        <taxon>Parameciidae</taxon>
        <taxon>Paramecium</taxon>
    </lineage>
</organism>
<comment type="caution">
    <text evidence="1">The sequence shown here is derived from an EMBL/GenBank/DDBJ whole genome shotgun (WGS) entry which is preliminary data.</text>
</comment>
<protein>
    <submittedName>
        <fullName evidence="1">Uncharacterized protein</fullName>
    </submittedName>
</protein>
<dbReference type="EMBL" id="CAJJDN010000063">
    <property type="protein sequence ID" value="CAD8095030.1"/>
    <property type="molecule type" value="Genomic_DNA"/>
</dbReference>
<name>A0A8S1NTF8_9CILI</name>